<evidence type="ECO:0000256" key="4">
    <source>
        <dbReference type="ARBA" id="ARBA00008236"/>
    </source>
</evidence>
<dbReference type="EMBL" id="LK932773">
    <property type="protein sequence ID" value="CDS93124.1"/>
    <property type="molecule type" value="Genomic_DNA"/>
</dbReference>
<keyword evidence="6" id="KW-0645">Protease</keyword>
<name>A0A069AHB0_CLODI</name>
<keyword evidence="8 10" id="KW-0378">Hydrolase</keyword>
<keyword evidence="9" id="KW-0482">Metalloprotease</keyword>
<dbReference type="EC" id="3.4.11.-" evidence="10"/>
<dbReference type="GO" id="GO:0004177">
    <property type="term" value="F:aminopeptidase activity"/>
    <property type="evidence" value="ECO:0007669"/>
    <property type="project" value="UniProtKB-KW"/>
</dbReference>
<dbReference type="GO" id="GO:0046872">
    <property type="term" value="F:metal ion binding"/>
    <property type="evidence" value="ECO:0007669"/>
    <property type="project" value="UniProtKB-KW"/>
</dbReference>
<dbReference type="EC" id="3.4.11.24" evidence="11"/>
<gene>
    <name evidence="11" type="primary">ampS</name>
    <name evidence="12" type="ORF">BN1095_1300050</name>
    <name evidence="10" type="ORF">BN1096_790006</name>
    <name evidence="11" type="ORF">BN1097_790006</name>
</gene>
<dbReference type="GO" id="GO:0006508">
    <property type="term" value="P:proteolysis"/>
    <property type="evidence" value="ECO:0007669"/>
    <property type="project" value="UniProtKB-KW"/>
</dbReference>
<evidence type="ECO:0000313" key="12">
    <source>
        <dbReference type="EMBL" id="CDS93124.1"/>
    </source>
</evidence>
<evidence type="ECO:0000256" key="8">
    <source>
        <dbReference type="ARBA" id="ARBA00022801"/>
    </source>
</evidence>
<evidence type="ECO:0000256" key="7">
    <source>
        <dbReference type="ARBA" id="ARBA00022723"/>
    </source>
</evidence>
<keyword evidence="7" id="KW-0479">Metal-binding</keyword>
<evidence type="ECO:0000256" key="6">
    <source>
        <dbReference type="ARBA" id="ARBA00022670"/>
    </source>
</evidence>
<dbReference type="SUPFAM" id="SSF144052">
    <property type="entry name" value="Thermophilic metalloprotease-like"/>
    <property type="match status" value="1"/>
</dbReference>
<dbReference type="RefSeq" id="WP_021367431.1">
    <property type="nucleotide sequence ID" value="NZ_BBYB01000267.1"/>
</dbReference>
<comment type="similarity">
    <text evidence="4">Belongs to the peptidase M29 family.</text>
</comment>
<evidence type="ECO:0000313" key="11">
    <source>
        <dbReference type="EMBL" id="CDS90259.1"/>
    </source>
</evidence>
<evidence type="ECO:0000313" key="10">
    <source>
        <dbReference type="EMBL" id="CDS90058.1"/>
    </source>
</evidence>
<dbReference type="PANTHER" id="PTHR34448:SF3">
    <property type="entry name" value="AMINOPEPTIDASE AMPS"/>
    <property type="match status" value="1"/>
</dbReference>
<evidence type="ECO:0000256" key="1">
    <source>
        <dbReference type="ARBA" id="ARBA00001941"/>
    </source>
</evidence>
<dbReference type="Gene3D" id="3.40.1830.10">
    <property type="entry name" value="Thermophilic metalloprotease (M29)"/>
    <property type="match status" value="1"/>
</dbReference>
<evidence type="ECO:0000256" key="2">
    <source>
        <dbReference type="ARBA" id="ARBA00001946"/>
    </source>
</evidence>
<evidence type="ECO:0000256" key="3">
    <source>
        <dbReference type="ARBA" id="ARBA00001947"/>
    </source>
</evidence>
<accession>A0A069AHB0</accession>
<reference evidence="10" key="1">
    <citation type="submission" date="2014-07" db="EMBL/GenBank/DDBJ databases">
        <authorList>
            <person name="Monot Marc"/>
        </authorList>
    </citation>
    <scope>NUCLEOTIDE SEQUENCE</scope>
    <source>
        <strain evidence="12">7032989</strain>
        <strain evidence="11">7032994</strain>
    </source>
</reference>
<dbReference type="InterPro" id="IPR035097">
    <property type="entry name" value="M29_N-terminal"/>
</dbReference>
<dbReference type="EMBL" id="LK932419">
    <property type="protein sequence ID" value="CDS90259.1"/>
    <property type="molecule type" value="Genomic_DNA"/>
</dbReference>
<organism evidence="10">
    <name type="scientific">Clostridioides difficile</name>
    <name type="common">Peptoclostridium difficile</name>
    <dbReference type="NCBI Taxonomy" id="1496"/>
    <lineage>
        <taxon>Bacteria</taxon>
        <taxon>Bacillati</taxon>
        <taxon>Bacillota</taxon>
        <taxon>Clostridia</taxon>
        <taxon>Peptostreptococcales</taxon>
        <taxon>Peptostreptococcaceae</taxon>
        <taxon>Clostridioides</taxon>
    </lineage>
</organism>
<proteinExistence type="inferred from homology"/>
<comment type="cofactor">
    <cofactor evidence="2">
        <name>Mg(2+)</name>
        <dbReference type="ChEBI" id="CHEBI:18420"/>
    </cofactor>
</comment>
<protein>
    <submittedName>
        <fullName evidence="10">Aminopeptidase</fullName>
        <ecNumber evidence="10">3.4.11.-</ecNumber>
        <ecNumber evidence="11">3.4.11.24</ecNumber>
    </submittedName>
</protein>
<dbReference type="GO" id="GO:0008237">
    <property type="term" value="F:metallopeptidase activity"/>
    <property type="evidence" value="ECO:0007669"/>
    <property type="project" value="UniProtKB-KW"/>
</dbReference>
<dbReference type="EMBL" id="LK932534">
    <property type="protein sequence ID" value="CDS90058.1"/>
    <property type="molecule type" value="Genomic_DNA"/>
</dbReference>
<sequence length="409" mass="46235">MNLNRNLEKYAELAIKVGVNIQPGQILLIKSPIECADFARNALKEAYKCGAKNVYIEWSDEESTLIKYLYAPDEAFHEFPKWTAEQYVDIAKEGGAFLSVYAQNPDLLKDVDPERVANFQKASGKALKEWRSYTLTDKCKWSIVSVPTKDWAKKVFPNLSEDKAIEKLWDAIFKCSRVDGQDPIKAWEEHNENLKSKMDFLNKNNFKTLKYKSSKTDLTLDLPKGHVWLSGASKDPNGISFNPNIPTEEIFGMPHKFKVNGTVYSTKPLVYGGNIIDNFFLTFKDGEIIDFSAEKGLDTLEKLIETDEGSHYLGEVALVPYNSPISNTDIIFYNTLYDENASCHFAIGSAYKTCLEGGNNLKDEELDEHGVNDSLTHVDFMIGSADMDIIGETYDGKQIQIFKNGNWAF</sequence>
<dbReference type="PRINTS" id="PR00919">
    <property type="entry name" value="THERMOPTASE"/>
</dbReference>
<dbReference type="PANTHER" id="PTHR34448">
    <property type="entry name" value="AMINOPEPTIDASE"/>
    <property type="match status" value="1"/>
</dbReference>
<comment type="cofactor">
    <cofactor evidence="3">
        <name>Zn(2+)</name>
        <dbReference type="ChEBI" id="CHEBI:29105"/>
    </cofactor>
</comment>
<evidence type="ECO:0000256" key="5">
    <source>
        <dbReference type="ARBA" id="ARBA00022438"/>
    </source>
</evidence>
<dbReference type="InterPro" id="IPR000787">
    <property type="entry name" value="Peptidase_M29"/>
</dbReference>
<dbReference type="InterPro" id="IPR052170">
    <property type="entry name" value="M29_Exopeptidase"/>
</dbReference>
<comment type="cofactor">
    <cofactor evidence="1">
        <name>Co(2+)</name>
        <dbReference type="ChEBI" id="CHEBI:48828"/>
    </cofactor>
</comment>
<evidence type="ECO:0000256" key="9">
    <source>
        <dbReference type="ARBA" id="ARBA00023049"/>
    </source>
</evidence>
<dbReference type="AlphaFoldDB" id="A0A069AHB0"/>
<keyword evidence="5 10" id="KW-0031">Aminopeptidase</keyword>
<dbReference type="Pfam" id="PF02073">
    <property type="entry name" value="Peptidase_M29"/>
    <property type="match status" value="1"/>
</dbReference>